<dbReference type="Proteomes" id="UP000724584">
    <property type="component" value="Unassembled WGS sequence"/>
</dbReference>
<keyword evidence="2" id="KW-1185">Reference proteome</keyword>
<dbReference type="EMBL" id="JAGIZQ010000007">
    <property type="protein sequence ID" value="KAH6617004.1"/>
    <property type="molecule type" value="Genomic_DNA"/>
</dbReference>
<evidence type="ECO:0000313" key="2">
    <source>
        <dbReference type="Proteomes" id="UP000724584"/>
    </source>
</evidence>
<sequence length="335" mass="37670">MHRCTLFFRLRPSAVRGDDDEVADGVDGANINEKCSRRPRDWPALFLTVLRFLQFAYFAFAYFALHGFQRSSYFHEDGPWQQSPHEIRHAQRMMRWARMQASISLIYHAGVLIVPWLLRLLRATKRPFTGLGAVFGDGCAMVALLNTLCTLDTAHEGYCHSPPPRGDFDLREVMNLSYGGLHHHMSHRSICQSLDVIFGLGGLIVLSHLVTALATAWRAKRSFQTVISKVLPAGDVEQGVIQGPVREEARASAMPQRRNSPPPSYHSVIPEPAQDDQDYAGRTTPSQELRSRVSVETTSSLGLERYGYLVSDGWRAPEQPPMYSSRPPSLRQVVN</sequence>
<comment type="caution">
    <text evidence="1">The sequence shown here is derived from an EMBL/GenBank/DDBJ whole genome shotgun (WGS) entry which is preliminary data.</text>
</comment>
<organism evidence="1 2">
    <name type="scientific">Chaetomium tenue</name>
    <dbReference type="NCBI Taxonomy" id="1854479"/>
    <lineage>
        <taxon>Eukaryota</taxon>
        <taxon>Fungi</taxon>
        <taxon>Dikarya</taxon>
        <taxon>Ascomycota</taxon>
        <taxon>Pezizomycotina</taxon>
        <taxon>Sordariomycetes</taxon>
        <taxon>Sordariomycetidae</taxon>
        <taxon>Sordariales</taxon>
        <taxon>Chaetomiaceae</taxon>
        <taxon>Chaetomium</taxon>
    </lineage>
</organism>
<reference evidence="1 2" key="1">
    <citation type="journal article" date="2021" name="Nat. Commun.">
        <title>Genetic determinants of endophytism in the Arabidopsis root mycobiome.</title>
        <authorList>
            <person name="Mesny F."/>
            <person name="Miyauchi S."/>
            <person name="Thiergart T."/>
            <person name="Pickel B."/>
            <person name="Atanasova L."/>
            <person name="Karlsson M."/>
            <person name="Huettel B."/>
            <person name="Barry K.W."/>
            <person name="Haridas S."/>
            <person name="Chen C."/>
            <person name="Bauer D."/>
            <person name="Andreopoulos W."/>
            <person name="Pangilinan J."/>
            <person name="LaButti K."/>
            <person name="Riley R."/>
            <person name="Lipzen A."/>
            <person name="Clum A."/>
            <person name="Drula E."/>
            <person name="Henrissat B."/>
            <person name="Kohler A."/>
            <person name="Grigoriev I.V."/>
            <person name="Martin F.M."/>
            <person name="Hacquard S."/>
        </authorList>
    </citation>
    <scope>NUCLEOTIDE SEQUENCE [LARGE SCALE GENOMIC DNA]</scope>
    <source>
        <strain evidence="1 2">MPI-SDFR-AT-0079</strain>
    </source>
</reference>
<evidence type="ECO:0000313" key="1">
    <source>
        <dbReference type="EMBL" id="KAH6617004.1"/>
    </source>
</evidence>
<proteinExistence type="predicted"/>
<protein>
    <submittedName>
        <fullName evidence="1">Uncharacterized protein</fullName>
    </submittedName>
</protein>
<name>A0ACB7NW71_9PEZI</name>
<accession>A0ACB7NW71</accession>
<gene>
    <name evidence="1" type="ORF">F5144DRAFT_633299</name>
</gene>